<keyword evidence="2" id="KW-1185">Reference proteome</keyword>
<name>A0ABU8L4M5_9HYPH</name>
<dbReference type="InterPro" id="IPR027417">
    <property type="entry name" value="P-loop_NTPase"/>
</dbReference>
<protein>
    <submittedName>
        <fullName evidence="1">AAA family ATPase</fullName>
    </submittedName>
</protein>
<gene>
    <name evidence="1" type="ORF">O7A60_29855</name>
</gene>
<organism evidence="1 2">
    <name type="scientific">Mesorhizobium salmacidum</name>
    <dbReference type="NCBI Taxonomy" id="3015171"/>
    <lineage>
        <taxon>Bacteria</taxon>
        <taxon>Pseudomonadati</taxon>
        <taxon>Pseudomonadota</taxon>
        <taxon>Alphaproteobacteria</taxon>
        <taxon>Hyphomicrobiales</taxon>
        <taxon>Phyllobacteriaceae</taxon>
        <taxon>Mesorhizobium</taxon>
    </lineage>
</organism>
<dbReference type="Pfam" id="PF13207">
    <property type="entry name" value="AAA_17"/>
    <property type="match status" value="1"/>
</dbReference>
<reference evidence="1 2" key="1">
    <citation type="submission" date="2022-12" db="EMBL/GenBank/DDBJ databases">
        <authorList>
            <person name="Muema E."/>
        </authorList>
    </citation>
    <scope>NUCLEOTIDE SEQUENCE [LARGE SCALE GENOMIC DNA]</scope>
    <source>
        <strain evidence="2">1326</strain>
    </source>
</reference>
<dbReference type="Proteomes" id="UP001387293">
    <property type="component" value="Unassembled WGS sequence"/>
</dbReference>
<sequence length="178" mass="19411">MLGVSGVGKTSKCLDYVARHPEWLYLRASALLSEATGKTTEALRTGSDMAIRDNQLLLGAALDRARTGREASPVLVDGHAVIDNDKHLVPVPVEAIAALRPDGFILLEASIEVLASRRDTAPRIRPRRSLADLARLMQAERDTVSTYAAILNLPLAHAQVEDVFQLDQLIDDLLRRVG</sequence>
<comment type="caution">
    <text evidence="1">The sequence shown here is derived from an EMBL/GenBank/DDBJ whole genome shotgun (WGS) entry which is preliminary data.</text>
</comment>
<accession>A0ABU8L4M5</accession>
<proteinExistence type="predicted"/>
<evidence type="ECO:0000313" key="2">
    <source>
        <dbReference type="Proteomes" id="UP001387293"/>
    </source>
</evidence>
<evidence type="ECO:0000313" key="1">
    <source>
        <dbReference type="EMBL" id="MEI9412919.1"/>
    </source>
</evidence>
<dbReference type="EMBL" id="JAPYKS010000042">
    <property type="protein sequence ID" value="MEI9412919.1"/>
    <property type="molecule type" value="Genomic_DNA"/>
</dbReference>
<dbReference type="Gene3D" id="3.40.50.300">
    <property type="entry name" value="P-loop containing nucleotide triphosphate hydrolases"/>
    <property type="match status" value="1"/>
</dbReference>
<dbReference type="SUPFAM" id="SSF52540">
    <property type="entry name" value="P-loop containing nucleoside triphosphate hydrolases"/>
    <property type="match status" value="1"/>
</dbReference>